<dbReference type="InterPro" id="IPR032789">
    <property type="entry name" value="T2SS-T3SS_pil_N"/>
</dbReference>
<feature type="signal peptide" evidence="2">
    <location>
        <begin position="1"/>
        <end position="26"/>
    </location>
</feature>
<dbReference type="PANTHER" id="PTHR30332">
    <property type="entry name" value="PROBABLE GENERAL SECRETION PATHWAY PROTEIN D"/>
    <property type="match status" value="1"/>
</dbReference>
<dbReference type="Pfam" id="PF00263">
    <property type="entry name" value="Secretin"/>
    <property type="match status" value="1"/>
</dbReference>
<protein>
    <submittedName>
        <fullName evidence="4">BON domain-containing protein</fullName>
    </submittedName>
</protein>
<organism evidence="4 5">
    <name type="scientific">Massilia mucilaginosa</name>
    <dbReference type="NCBI Taxonomy" id="2609282"/>
    <lineage>
        <taxon>Bacteria</taxon>
        <taxon>Pseudomonadati</taxon>
        <taxon>Pseudomonadota</taxon>
        <taxon>Betaproteobacteria</taxon>
        <taxon>Burkholderiales</taxon>
        <taxon>Oxalobacteraceae</taxon>
        <taxon>Telluria group</taxon>
        <taxon>Massilia</taxon>
    </lineage>
</organism>
<comment type="similarity">
    <text evidence="1">Belongs to the bacterial secretin family.</text>
</comment>
<feature type="domain" description="BON" evidence="3">
    <location>
        <begin position="129"/>
        <end position="199"/>
    </location>
</feature>
<dbReference type="InterPro" id="IPR050810">
    <property type="entry name" value="Bact_Secretion_Sys_Channel"/>
</dbReference>
<dbReference type="RefSeq" id="WP_166870872.1">
    <property type="nucleotide sequence ID" value="NZ_WHJH01000003.1"/>
</dbReference>
<evidence type="ECO:0000313" key="5">
    <source>
        <dbReference type="Proteomes" id="UP000609726"/>
    </source>
</evidence>
<dbReference type="PANTHER" id="PTHR30332:SF17">
    <property type="entry name" value="TYPE IV PILIATION SYSTEM PROTEIN DR_0774-RELATED"/>
    <property type="match status" value="1"/>
</dbReference>
<dbReference type="InterPro" id="IPR004846">
    <property type="entry name" value="T2SS/T3SS_dom"/>
</dbReference>
<proteinExistence type="inferred from homology"/>
<comment type="caution">
    <text evidence="4">The sequence shown here is derived from an EMBL/GenBank/DDBJ whole genome shotgun (WGS) entry which is preliminary data.</text>
</comment>
<dbReference type="Pfam" id="PF04972">
    <property type="entry name" value="BON"/>
    <property type="match status" value="1"/>
</dbReference>
<accession>A0ABX0NNE6</accession>
<evidence type="ECO:0000256" key="2">
    <source>
        <dbReference type="SAM" id="SignalP"/>
    </source>
</evidence>
<evidence type="ECO:0000313" key="4">
    <source>
        <dbReference type="EMBL" id="NHZ88265.1"/>
    </source>
</evidence>
<reference evidence="4 5" key="1">
    <citation type="submission" date="2019-10" db="EMBL/GenBank/DDBJ databases">
        <title>Taxonomy of Antarctic Massilia spp.: description of Massilia rubra sp. nov., Massilia aquatica sp. nov., Massilia mucilaginosa sp. nov., Massilia frigida sp. nov. isolated from streams, lakes and regoliths.</title>
        <authorList>
            <person name="Holochova P."/>
            <person name="Sedlacek I."/>
            <person name="Kralova S."/>
            <person name="Maslanova I."/>
            <person name="Busse H.-J."/>
            <person name="Stankova E."/>
            <person name="Vrbovska V."/>
            <person name="Kovarovic V."/>
            <person name="Bartak M."/>
            <person name="Svec P."/>
            <person name="Pantucek R."/>
        </authorList>
    </citation>
    <scope>NUCLEOTIDE SEQUENCE [LARGE SCALE GENOMIC DNA]</scope>
    <source>
        <strain evidence="4 5">CCM 8733</strain>
    </source>
</reference>
<gene>
    <name evidence="4" type="ORF">F2P45_04380</name>
</gene>
<evidence type="ECO:0000259" key="3">
    <source>
        <dbReference type="PROSITE" id="PS50914"/>
    </source>
</evidence>
<dbReference type="PRINTS" id="PR00811">
    <property type="entry name" value="BCTERIALGSPD"/>
</dbReference>
<dbReference type="InterPro" id="IPR001775">
    <property type="entry name" value="GspD/PilQ"/>
</dbReference>
<name>A0ABX0NNE6_9BURK</name>
<evidence type="ECO:0000256" key="1">
    <source>
        <dbReference type="RuleBase" id="RU004003"/>
    </source>
</evidence>
<dbReference type="InterPro" id="IPR007055">
    <property type="entry name" value="BON_dom"/>
</dbReference>
<dbReference type="Pfam" id="PF13629">
    <property type="entry name" value="T2SS-T3SS_pil_N"/>
    <property type="match status" value="1"/>
</dbReference>
<keyword evidence="5" id="KW-1185">Reference proteome</keyword>
<feature type="chain" id="PRO_5047189775" evidence="2">
    <location>
        <begin position="27"/>
        <end position="507"/>
    </location>
</feature>
<dbReference type="EMBL" id="WHJH01000003">
    <property type="protein sequence ID" value="NHZ88265.1"/>
    <property type="molecule type" value="Genomic_DNA"/>
</dbReference>
<dbReference type="Proteomes" id="UP000609726">
    <property type="component" value="Unassembled WGS sequence"/>
</dbReference>
<sequence length="507" mass="51450">MNKHIRMAALCVATAGMVAAPHGATAAAGASGSKHCKSVVVAPAVQVMLGKSSVIPLAAPAVRIVASGQRDSKQPAQAAPAAGGDTADADSVADIEVLLLSPIDLFLLGKKAGATSLILQDTSGVCTLRDIVVAIDPATLQAKLAELMPEESGIVVKSAENAIVLTGSVRDAGQLDEALRVAGAYGGGKRVLNLLRVTSPQQVMLEVKIAEVSKTLLDKFGVDFARMVASADGLSSRVISGILGGAPALAGSFSHGGSVGSGAALGIVADAAVRGGNTAAGARLAAGARGATLFGVDAQKKDGLVRVLAEPNIMAISGQSASFLSGGKIFIPVAQAREAGGANVTLEEKEFGVGLKFSPTVLGGSRINLKLVSEVSELAQSGSPFTTNGGVTSVLPSITTRRVDTTVQLNDGQSFAIAGLIRNNVTETLSRFPGLGDIPVLGALFRSTEFQKDQTELIFIITPRLVKPAGALPAPTDNHVPANRADLIFMGKTEGKAEGKPAPANRK</sequence>
<dbReference type="PROSITE" id="PS50914">
    <property type="entry name" value="BON"/>
    <property type="match status" value="1"/>
</dbReference>
<keyword evidence="2" id="KW-0732">Signal</keyword>